<dbReference type="GO" id="GO:0016020">
    <property type="term" value="C:membrane"/>
    <property type="evidence" value="ECO:0007669"/>
    <property type="project" value="UniProtKB-SubCell"/>
</dbReference>
<dbReference type="InterPro" id="IPR023395">
    <property type="entry name" value="MCP_dom_sf"/>
</dbReference>
<feature type="repeat" description="Solcar" evidence="13">
    <location>
        <begin position="226"/>
        <end position="314"/>
    </location>
</feature>
<dbReference type="PROSITE" id="PS50920">
    <property type="entry name" value="SOLCAR"/>
    <property type="match status" value="3"/>
</dbReference>
<keyword evidence="9 13" id="KW-0472">Membrane</keyword>
<dbReference type="SUPFAM" id="SSF101690">
    <property type="entry name" value="PAZ domain"/>
    <property type="match status" value="1"/>
</dbReference>
<feature type="binding site" evidence="12">
    <location>
        <position position="353"/>
    </location>
    <ligand>
        <name>Mg(2+)</name>
        <dbReference type="ChEBI" id="CHEBI:18420"/>
    </ligand>
</feature>
<dbReference type="SMART" id="SM00178">
    <property type="entry name" value="SAR"/>
    <property type="match status" value="1"/>
</dbReference>
<feature type="binding site" evidence="11">
    <location>
        <position position="392"/>
    </location>
    <ligand>
        <name>GTP</name>
        <dbReference type="ChEBI" id="CHEBI:37565"/>
    </ligand>
</feature>
<evidence type="ECO:0000256" key="1">
    <source>
        <dbReference type="ARBA" id="ARBA00004141"/>
    </source>
</evidence>
<dbReference type="Gene3D" id="3.30.420.10">
    <property type="entry name" value="Ribonuclease H-like superfamily/Ribonuclease H"/>
    <property type="match status" value="1"/>
</dbReference>
<keyword evidence="17" id="KW-1185">Reference proteome</keyword>
<dbReference type="InterPro" id="IPR036085">
    <property type="entry name" value="PAZ_dom_sf"/>
</dbReference>
<evidence type="ECO:0000256" key="5">
    <source>
        <dbReference type="ARBA" id="ARBA00022741"/>
    </source>
</evidence>
<keyword evidence="6" id="KW-0496">Mitochondrion</keyword>
<proteinExistence type="inferred from homology"/>
<protein>
    <recommendedName>
        <fullName evidence="15">Piwi domain-containing protein</fullName>
    </recommendedName>
</protein>
<dbReference type="SMART" id="SM01163">
    <property type="entry name" value="DUF1785"/>
    <property type="match status" value="1"/>
</dbReference>
<comment type="subcellular location">
    <subcellularLocation>
        <location evidence="1">Membrane</location>
        <topology evidence="1">Multi-pass membrane protein</topology>
    </subcellularLocation>
</comment>
<dbReference type="GO" id="GO:0003676">
    <property type="term" value="F:nucleic acid binding"/>
    <property type="evidence" value="ECO:0007669"/>
    <property type="project" value="InterPro"/>
</dbReference>
<dbReference type="Gene3D" id="3.40.50.2300">
    <property type="match status" value="1"/>
</dbReference>
<comment type="caution">
    <text evidence="16">The sequence shown here is derived from an EMBL/GenBank/DDBJ whole genome shotgun (WGS) entry which is preliminary data.</text>
</comment>
<evidence type="ECO:0000256" key="6">
    <source>
        <dbReference type="ARBA" id="ARBA00022792"/>
    </source>
</evidence>
<organism evidence="16 17">
    <name type="scientific">Curvularia kusanoi</name>
    <name type="common">Cochliobolus kusanoi</name>
    <dbReference type="NCBI Taxonomy" id="90978"/>
    <lineage>
        <taxon>Eukaryota</taxon>
        <taxon>Fungi</taxon>
        <taxon>Dikarya</taxon>
        <taxon>Ascomycota</taxon>
        <taxon>Pezizomycotina</taxon>
        <taxon>Dothideomycetes</taxon>
        <taxon>Pleosporomycetidae</taxon>
        <taxon>Pleosporales</taxon>
        <taxon>Pleosporineae</taxon>
        <taxon>Pleosporaceae</taxon>
        <taxon>Curvularia</taxon>
    </lineage>
</organism>
<evidence type="ECO:0000256" key="2">
    <source>
        <dbReference type="ARBA" id="ARBA00010290"/>
    </source>
</evidence>
<evidence type="ECO:0000256" key="9">
    <source>
        <dbReference type="ARBA" id="ARBA00023136"/>
    </source>
</evidence>
<feature type="region of interest" description="Disordered" evidence="14">
    <location>
        <begin position="512"/>
        <end position="533"/>
    </location>
</feature>
<feature type="domain" description="Piwi" evidence="15">
    <location>
        <begin position="1151"/>
        <end position="1466"/>
    </location>
</feature>
<dbReference type="InterPro" id="IPR014811">
    <property type="entry name" value="ArgoL1"/>
</dbReference>
<dbReference type="Proteomes" id="UP000801428">
    <property type="component" value="Unassembled WGS sequence"/>
</dbReference>
<keyword evidence="8 11" id="KW-0342">GTP-binding</keyword>
<dbReference type="PROSITE" id="PS51417">
    <property type="entry name" value="ARF"/>
    <property type="match status" value="1"/>
</dbReference>
<feature type="region of interest" description="Disordered" evidence="14">
    <location>
        <begin position="625"/>
        <end position="647"/>
    </location>
</feature>
<dbReference type="PRINTS" id="PR00328">
    <property type="entry name" value="SAR1GTPBP"/>
</dbReference>
<evidence type="ECO:0000256" key="3">
    <source>
        <dbReference type="ARBA" id="ARBA00022692"/>
    </source>
</evidence>
<evidence type="ECO:0000256" key="4">
    <source>
        <dbReference type="ARBA" id="ARBA00022707"/>
    </source>
</evidence>
<dbReference type="SUPFAM" id="SSF103506">
    <property type="entry name" value="Mitochondrial carrier"/>
    <property type="match status" value="1"/>
</dbReference>
<dbReference type="InterPro" id="IPR006689">
    <property type="entry name" value="Small_GTPase_ARF/SAR"/>
</dbReference>
<keyword evidence="12" id="KW-0479">Metal-binding</keyword>
<reference evidence="16" key="1">
    <citation type="submission" date="2019-04" db="EMBL/GenBank/DDBJ databases">
        <title>Sequencing of skin fungus with MAO and IRED activity.</title>
        <authorList>
            <person name="Marsaioli A.J."/>
            <person name="Bonatto J.M.C."/>
            <person name="Reis Junior O."/>
        </authorList>
    </citation>
    <scope>NUCLEOTIDE SEQUENCE</scope>
    <source>
        <strain evidence="16">30M1</strain>
    </source>
</reference>
<evidence type="ECO:0000256" key="13">
    <source>
        <dbReference type="PROSITE-ProRule" id="PRU00282"/>
    </source>
</evidence>
<dbReference type="InterPro" id="IPR027417">
    <property type="entry name" value="P-loop_NTPase"/>
</dbReference>
<keyword evidence="10" id="KW-0449">Lipoprotein</keyword>
<evidence type="ECO:0000256" key="14">
    <source>
        <dbReference type="SAM" id="MobiDB-lite"/>
    </source>
</evidence>
<evidence type="ECO:0000256" key="12">
    <source>
        <dbReference type="PIRSR" id="PIRSR606689-2"/>
    </source>
</evidence>
<dbReference type="CDD" id="cd04149">
    <property type="entry name" value="Arf6"/>
    <property type="match status" value="1"/>
</dbReference>
<dbReference type="Pfam" id="PF00153">
    <property type="entry name" value="Mito_carr"/>
    <property type="match status" value="3"/>
</dbReference>
<feature type="binding site" evidence="11">
    <location>
        <begin position="458"/>
        <end position="461"/>
    </location>
    <ligand>
        <name>GTP</name>
        <dbReference type="ChEBI" id="CHEBI:37565"/>
    </ligand>
</feature>
<dbReference type="Gene3D" id="1.50.40.10">
    <property type="entry name" value="Mitochondrial carrier domain"/>
    <property type="match status" value="1"/>
</dbReference>
<keyword evidence="12" id="KW-0460">Magnesium</keyword>
<dbReference type="FunFam" id="3.40.50.300:FF:000832">
    <property type="entry name" value="ADP-ribosylation factor 6"/>
    <property type="match status" value="1"/>
</dbReference>
<evidence type="ECO:0000256" key="8">
    <source>
        <dbReference type="ARBA" id="ARBA00023134"/>
    </source>
</evidence>
<feature type="binding site" evidence="11">
    <location>
        <begin position="346"/>
        <end position="353"/>
    </location>
    <ligand>
        <name>GTP</name>
        <dbReference type="ChEBI" id="CHEBI:37565"/>
    </ligand>
</feature>
<comment type="similarity">
    <text evidence="2">Belongs to the small GTPase superfamily. Arf family.</text>
</comment>
<dbReference type="Pfam" id="PF00025">
    <property type="entry name" value="Arf"/>
    <property type="match status" value="1"/>
</dbReference>
<dbReference type="SUPFAM" id="SSF52540">
    <property type="entry name" value="P-loop containing nucleoside triphosphate hydrolases"/>
    <property type="match status" value="1"/>
</dbReference>
<gene>
    <name evidence="16" type="ORF">E8E13_011406</name>
</gene>
<dbReference type="SMART" id="SM00177">
    <property type="entry name" value="ARF"/>
    <property type="match status" value="1"/>
</dbReference>
<keyword evidence="5 11" id="KW-0547">Nucleotide-binding</keyword>
<evidence type="ECO:0000313" key="16">
    <source>
        <dbReference type="EMBL" id="KAF3010010.1"/>
    </source>
</evidence>
<dbReference type="InterPro" id="IPR012337">
    <property type="entry name" value="RNaseH-like_sf"/>
</dbReference>
<dbReference type="NCBIfam" id="TIGR00231">
    <property type="entry name" value="small_GTP"/>
    <property type="match status" value="1"/>
</dbReference>
<feature type="repeat" description="Solcar" evidence="13">
    <location>
        <begin position="129"/>
        <end position="218"/>
    </location>
</feature>
<dbReference type="GO" id="GO:0005525">
    <property type="term" value="F:GTP binding"/>
    <property type="evidence" value="ECO:0007669"/>
    <property type="project" value="UniProtKB-KW"/>
</dbReference>
<feature type="repeat" description="Solcar" evidence="13">
    <location>
        <begin position="26"/>
        <end position="111"/>
    </location>
</feature>
<keyword evidence="7" id="KW-1133">Transmembrane helix</keyword>
<dbReference type="SUPFAM" id="SSF53098">
    <property type="entry name" value="Ribonuclease H-like"/>
    <property type="match status" value="1"/>
</dbReference>
<accession>A0A9P4WB56</accession>
<dbReference type="OrthoDB" id="193856at2759"/>
<keyword evidence="4" id="KW-0519">Myristate</keyword>
<keyword evidence="6" id="KW-0999">Mitochondrion inner membrane</keyword>
<dbReference type="Gene3D" id="3.40.50.300">
    <property type="entry name" value="P-loop containing nucleotide triphosphate hydrolases"/>
    <property type="match status" value="1"/>
</dbReference>
<evidence type="ECO:0000256" key="11">
    <source>
        <dbReference type="PIRSR" id="PIRSR606689-1"/>
    </source>
</evidence>
<dbReference type="InterPro" id="IPR018108">
    <property type="entry name" value="MCP_transmembrane"/>
</dbReference>
<evidence type="ECO:0000313" key="17">
    <source>
        <dbReference type="Proteomes" id="UP000801428"/>
    </source>
</evidence>
<evidence type="ECO:0000259" key="15">
    <source>
        <dbReference type="PROSITE" id="PS50822"/>
    </source>
</evidence>
<evidence type="ECO:0000256" key="10">
    <source>
        <dbReference type="ARBA" id="ARBA00023288"/>
    </source>
</evidence>
<dbReference type="InterPro" id="IPR003165">
    <property type="entry name" value="Piwi"/>
</dbReference>
<evidence type="ECO:0000256" key="7">
    <source>
        <dbReference type="ARBA" id="ARBA00022989"/>
    </source>
</evidence>
<dbReference type="PANTHER" id="PTHR22891">
    <property type="entry name" value="EUKARYOTIC TRANSLATION INITIATION FACTOR 2C"/>
    <property type="match status" value="1"/>
</dbReference>
<sequence length="1568" mass="177339">MATTVMKTGEKPAAAAVVDPADKKQPAHYRGFVAGVFSGIAKLSVGHPFDTVKVRLQTTDQSHFRGPLDCLLQTVRKEGFAGLYKGATPPLVGWMFMDSIMLGSLSVYRRELNDRFFNPRQLGREQGKLPVVGHAMAGMMAGWTVSFVAAPVEHIKARLQIQYSADKSKRLYSGPIDCLTKIYRGHGLRGLYHGLSATLLFRTFFCFWWGSYDVFTRMLQNNTNLSTPAVNFWAGGLSAQIFWITSYPSDVVKQRIMTDPLGPERRFPRWRDAAKAVYRESGFKGYWRGEHRHRVHRLVFRPSSEAATQHTGSRLEQALSDKMGGSISKMMGKIFGSKEMRLLMLGLDAAGKTTILYKLKLDQDVTTIPTVGFNVETVTYKNTKFNVWDVGGQDKIRPLWRHYFSGMLGKQGSVPGTQGLIFVIDSNDRDRIEEARTELTRIIQDREMKDALLLVFANKQDLSGAMRPKEVSDKLQLEKIAKDLVWKVEPSCATTGEGIFEGLAWLSNNVKLPQGGNDRDEEERARTPAKEAMSNNAGIAPDIRRRIDDALDGPGPCARCNKNHPLEDCPMIPHNGQKGRIWKDLPPDVQVLASSYLLNHKKYRRPGSRLSTAAATTAHLAALRIDTTPPSQDPAGKGKAPEPPEPVLDCKATQPISKLRYPTREDFFENHPGKTPILTNHFEFELNIKDIDAIYEYRINLDTDAKNRKKTKELFETAVKTWPFLQPNKNYFATNSIDTIVSWKSLHSTLTKGTDEWDQTIPIPNKVPMNANFKFIGSYSPSELRQYASAHPSHAPANAGLVWETFEKKIGDIGRCLNVIISKGFGNEIHKVSSNKFFVKTAKARSPLRQGPTVSNQLELIRGYYYNVKPATGKLILNFNICTSAIFKEITVAEFLNNNNTFKLEPKKLGSLLKGKTVYLTLERRDKNPEKQKALNEEKARLWTIFEIQSKGNIEDLDFEATPGTNVRTKVIDHLKTVSATDRRPRIGRPAVNVGTAQRPIWYAQEHLRLVPFQSYNRPVPPQFAASMVGQACRSPEESRDKIETEGLPSMGFTVGDQATTFGSHVPITLTPIMLQVPYQELPIPAAHYKALSKTAEKAVDKKYRLNAEAQLEHQFAKLDTQHKRCVKVWAGPVEVLYEKLEFLKEKKTDLVFFLLEEYSVEAYRLIKSLSDRKFAFQSVCMIVKRNETSSQTIKRNINIAMKVNLKFGGINHRIDGVSRWLTNTMVIGADLTHPGPGSFPGTPSIAAIVGSVDANGGRCLGSLRLQDNMKTDREIIDKASLKEMVQDRLTAWMENDHKSLPDNIVYFRDGVSSSHYQKVCTQKLEAIREAYRSARPNDKLKPKGLNLTAVVVTKRHHTRFYPESKENGDPKGNRNTHPGTCVDQLVTSPYYQDFFLQSHSGIKGTARPTHYFVLENNIPGMTLQALRDLTHKLCYSYVRSMSGVSYVSPTYYADRLCERGRLYIRRFYIGDDAGLADKLQEEKKRVKDRTKARWEKLPSHPSRQQIDDVKKMEKIDAENLTKRIKEITWGAVEAEFYRQPPKPDPAKQELIWRNPYAYGLRNTMFWM</sequence>
<feature type="binding site" evidence="12">
    <location>
        <position position="370"/>
    </location>
    <ligand>
        <name>Mg(2+)</name>
        <dbReference type="ChEBI" id="CHEBI:18420"/>
    </ligand>
</feature>
<dbReference type="GO" id="GO:0046872">
    <property type="term" value="F:metal ion binding"/>
    <property type="evidence" value="ECO:0007669"/>
    <property type="project" value="UniProtKB-KW"/>
</dbReference>
<dbReference type="SMART" id="SM00950">
    <property type="entry name" value="Piwi"/>
    <property type="match status" value="1"/>
</dbReference>
<dbReference type="InterPro" id="IPR041838">
    <property type="entry name" value="Arf6"/>
</dbReference>
<dbReference type="PROSITE" id="PS50822">
    <property type="entry name" value="PIWI"/>
    <property type="match status" value="1"/>
</dbReference>
<dbReference type="InterPro" id="IPR036397">
    <property type="entry name" value="RNaseH_sf"/>
</dbReference>
<dbReference type="Pfam" id="PF08699">
    <property type="entry name" value="ArgoL1"/>
    <property type="match status" value="1"/>
</dbReference>
<dbReference type="EMBL" id="SWKU01000002">
    <property type="protein sequence ID" value="KAF3010010.1"/>
    <property type="molecule type" value="Genomic_DNA"/>
</dbReference>
<dbReference type="Pfam" id="PF02171">
    <property type="entry name" value="Piwi"/>
    <property type="match status" value="1"/>
</dbReference>
<dbReference type="InterPro" id="IPR005225">
    <property type="entry name" value="Small_GTP-bd"/>
</dbReference>
<dbReference type="GO" id="GO:0003924">
    <property type="term" value="F:GTPase activity"/>
    <property type="evidence" value="ECO:0007669"/>
    <property type="project" value="InterPro"/>
</dbReference>
<keyword evidence="3 13" id="KW-0812">Transmembrane</keyword>
<name>A0A9P4WB56_CURKU</name>